<sequence>MLRPPPETFSTAARCGNQPEKAPTCSSCVDTFDAAHLEHREEFCCASEAQDAANNEMLSTYTGAAGTSHKTSRRPSMRTSEIHRHNFHPTTTTGSSSPKESATGAGPSGRIRRPSGPVQKLFTLMVMTLITNILTATCSSAGDAAAARDCHTPVAGTMADPDVAFWVNVKSGLVVGVASAAFLGILGPGGLVCHLWKRWRWVRRLEQAQAPRGPEAWP</sequence>
<feature type="compositionally biased region" description="Polar residues" evidence="1">
    <location>
        <begin position="88"/>
        <end position="100"/>
    </location>
</feature>
<organism evidence="3 4">
    <name type="scientific">Cytospora leucostoma</name>
    <dbReference type="NCBI Taxonomy" id="1230097"/>
    <lineage>
        <taxon>Eukaryota</taxon>
        <taxon>Fungi</taxon>
        <taxon>Dikarya</taxon>
        <taxon>Ascomycota</taxon>
        <taxon>Pezizomycotina</taxon>
        <taxon>Sordariomycetes</taxon>
        <taxon>Sordariomycetidae</taxon>
        <taxon>Diaporthales</taxon>
        <taxon>Cytosporaceae</taxon>
        <taxon>Cytospora</taxon>
    </lineage>
</organism>
<evidence type="ECO:0000256" key="1">
    <source>
        <dbReference type="SAM" id="MobiDB-lite"/>
    </source>
</evidence>
<dbReference type="Proteomes" id="UP000285146">
    <property type="component" value="Unassembled WGS sequence"/>
</dbReference>
<dbReference type="InParanoid" id="A0A423WKK1"/>
<reference evidence="3 4" key="1">
    <citation type="submission" date="2015-09" db="EMBL/GenBank/DDBJ databases">
        <title>Host preference determinants of Valsa canker pathogens revealed by comparative genomics.</title>
        <authorList>
            <person name="Yin Z."/>
            <person name="Huang L."/>
        </authorList>
    </citation>
    <scope>NUCLEOTIDE SEQUENCE [LARGE SCALE GENOMIC DNA]</scope>
    <source>
        <strain evidence="3 4">SXYLt</strain>
    </source>
</reference>
<feature type="transmembrane region" description="Helical" evidence="2">
    <location>
        <begin position="173"/>
        <end position="196"/>
    </location>
</feature>
<keyword evidence="2" id="KW-0812">Transmembrane</keyword>
<protein>
    <submittedName>
        <fullName evidence="3">Uncharacterized protein</fullName>
    </submittedName>
</protein>
<feature type="region of interest" description="Disordered" evidence="1">
    <location>
        <begin position="63"/>
        <end position="115"/>
    </location>
</feature>
<accession>A0A423WKK1</accession>
<gene>
    <name evidence="3" type="ORF">VPNG_07285</name>
</gene>
<keyword evidence="2" id="KW-1133">Transmembrane helix</keyword>
<keyword evidence="4" id="KW-1185">Reference proteome</keyword>
<dbReference type="AlphaFoldDB" id="A0A423WKK1"/>
<proteinExistence type="predicted"/>
<keyword evidence="2" id="KW-0472">Membrane</keyword>
<name>A0A423WKK1_9PEZI</name>
<evidence type="ECO:0000313" key="3">
    <source>
        <dbReference type="EMBL" id="ROW03841.1"/>
    </source>
</evidence>
<comment type="caution">
    <text evidence="3">The sequence shown here is derived from an EMBL/GenBank/DDBJ whole genome shotgun (WGS) entry which is preliminary data.</text>
</comment>
<evidence type="ECO:0000313" key="4">
    <source>
        <dbReference type="Proteomes" id="UP000285146"/>
    </source>
</evidence>
<feature type="region of interest" description="Disordered" evidence="1">
    <location>
        <begin position="1"/>
        <end position="21"/>
    </location>
</feature>
<evidence type="ECO:0000256" key="2">
    <source>
        <dbReference type="SAM" id="Phobius"/>
    </source>
</evidence>
<dbReference type="EMBL" id="LKEB01000048">
    <property type="protein sequence ID" value="ROW03841.1"/>
    <property type="molecule type" value="Genomic_DNA"/>
</dbReference>